<comment type="similarity">
    <text evidence="2">Belongs to the methyltransferase superfamily. LCMT family.</text>
</comment>
<dbReference type="GO" id="GO:0009966">
    <property type="term" value="P:regulation of signal transduction"/>
    <property type="evidence" value="ECO:0007669"/>
    <property type="project" value="UniProtKB-ARBA"/>
</dbReference>
<dbReference type="Gene3D" id="3.40.50.150">
    <property type="entry name" value="Vaccinia Virus protein VP39"/>
    <property type="match status" value="1"/>
</dbReference>
<dbReference type="PANTHER" id="PTHR13600">
    <property type="entry name" value="LEUCINE CARBOXYL METHYLTRANSFERASE"/>
    <property type="match status" value="1"/>
</dbReference>
<keyword evidence="4" id="KW-0489">Methyltransferase</keyword>
<evidence type="ECO:0000256" key="3">
    <source>
        <dbReference type="ARBA" id="ARBA00012834"/>
    </source>
</evidence>
<feature type="region of interest" description="Disordered" evidence="8">
    <location>
        <begin position="433"/>
        <end position="453"/>
    </location>
</feature>
<dbReference type="Proteomes" id="UP000041254">
    <property type="component" value="Unassembled WGS sequence"/>
</dbReference>
<keyword evidence="6" id="KW-0949">S-adenosyl-L-methionine</keyword>
<sequence length="453" mass="50069">MIDDEAPVGNFSMSGDAAVQNTTEDAASSKLSAVRMGYFRDDYLEHFVRRVTRRSPLINRGYYARVAGIRKAIDGFLSCIPQGTTAQIVNLGSGMDTTFFYVNDKPQSVVCFECDFPEVIQRKAHTILRKEPCWKAMARNREDIVQVPGGALRSEPLRMVAADMRQVDEFERQLVQAGFQDDLPTLWLAECVLVYMQPLHSDAIIRWAANAVSKAPSAFVVYEQILPHDAFGRTMVRNLQARGCPLLGIHEYPTLDSQRQRYVSLGFTRCEAADMNDVYDLHLDGAEIARIQRLEIFDELEEWRLIQGHYFIGVALKGSHDEQHRGSLSYLEPLTQIWSTPRPSDTEMRFRSFGSLPPRPAPPPSINGIVPPGGFLPPSFGGPVPIPADPPRFVPSGGMVNGGGGHVMANHVPPASGGGGGGRMMGMAHLPEVPVFREEDEAEEGSEGQGMRD</sequence>
<evidence type="ECO:0000256" key="5">
    <source>
        <dbReference type="ARBA" id="ARBA00022679"/>
    </source>
</evidence>
<dbReference type="GO" id="GO:0032259">
    <property type="term" value="P:methylation"/>
    <property type="evidence" value="ECO:0007669"/>
    <property type="project" value="UniProtKB-KW"/>
</dbReference>
<accession>A0A0G4EXJ8</accession>
<dbReference type="InterPro" id="IPR007213">
    <property type="entry name" value="Ppm1/Ppm2/Tcmp"/>
</dbReference>
<dbReference type="STRING" id="1169540.A0A0G4EXJ8"/>
<evidence type="ECO:0000256" key="8">
    <source>
        <dbReference type="SAM" id="MobiDB-lite"/>
    </source>
</evidence>
<evidence type="ECO:0000256" key="6">
    <source>
        <dbReference type="ARBA" id="ARBA00022691"/>
    </source>
</evidence>
<dbReference type="FunCoup" id="A0A0G4EXJ8">
    <property type="interactions" value="391"/>
</dbReference>
<dbReference type="PANTHER" id="PTHR13600:SF21">
    <property type="entry name" value="LEUCINE CARBOXYL METHYLTRANSFERASE 1"/>
    <property type="match status" value="1"/>
</dbReference>
<dbReference type="FunFam" id="3.40.50.150:FF:000092">
    <property type="entry name" value="Leucine carboxyl methyltransferase 1"/>
    <property type="match status" value="1"/>
</dbReference>
<keyword evidence="5" id="KW-0808">Transferase</keyword>
<evidence type="ECO:0000256" key="1">
    <source>
        <dbReference type="ARBA" id="ARBA00000724"/>
    </source>
</evidence>
<reference evidence="9 10" key="1">
    <citation type="submission" date="2014-11" db="EMBL/GenBank/DDBJ databases">
        <authorList>
            <person name="Zhu J."/>
            <person name="Qi W."/>
            <person name="Song R."/>
        </authorList>
    </citation>
    <scope>NUCLEOTIDE SEQUENCE [LARGE SCALE GENOMIC DNA]</scope>
</reference>
<dbReference type="Pfam" id="PF04072">
    <property type="entry name" value="LCM"/>
    <property type="match status" value="1"/>
</dbReference>
<dbReference type="SUPFAM" id="SSF53335">
    <property type="entry name" value="S-adenosyl-L-methionine-dependent methyltransferases"/>
    <property type="match status" value="1"/>
</dbReference>
<dbReference type="OMA" id="IIYEPIR"/>
<dbReference type="InterPro" id="IPR016651">
    <property type="entry name" value="LCMT1"/>
</dbReference>
<dbReference type="EC" id="2.1.1.233" evidence="3"/>
<evidence type="ECO:0000256" key="2">
    <source>
        <dbReference type="ARBA" id="ARBA00010703"/>
    </source>
</evidence>
<dbReference type="InParanoid" id="A0A0G4EXJ8"/>
<dbReference type="AlphaFoldDB" id="A0A0G4EXJ8"/>
<gene>
    <name evidence="9" type="ORF">Vbra_13901</name>
</gene>
<comment type="catalytic activity">
    <reaction evidence="1">
        <text>[phosphatase 2A protein]-C-terminal L-leucine + S-adenosyl-L-methionine = [phosphatase 2A protein]-C-terminal L-leucine methyl ester + S-adenosyl-L-homocysteine</text>
        <dbReference type="Rhea" id="RHEA:48544"/>
        <dbReference type="Rhea" id="RHEA-COMP:12134"/>
        <dbReference type="Rhea" id="RHEA-COMP:12135"/>
        <dbReference type="ChEBI" id="CHEBI:57856"/>
        <dbReference type="ChEBI" id="CHEBI:59789"/>
        <dbReference type="ChEBI" id="CHEBI:90516"/>
        <dbReference type="ChEBI" id="CHEBI:90517"/>
        <dbReference type="EC" id="2.1.1.233"/>
    </reaction>
</comment>
<dbReference type="OrthoDB" id="203237at2759"/>
<keyword evidence="10" id="KW-1185">Reference proteome</keyword>
<dbReference type="GO" id="GO:0018423">
    <property type="term" value="F:protein C-terminal leucine carboxyl O-methyltransferase activity"/>
    <property type="evidence" value="ECO:0007669"/>
    <property type="project" value="UniProtKB-EC"/>
</dbReference>
<dbReference type="InterPro" id="IPR029063">
    <property type="entry name" value="SAM-dependent_MTases_sf"/>
</dbReference>
<proteinExistence type="inferred from homology"/>
<evidence type="ECO:0000313" key="10">
    <source>
        <dbReference type="Proteomes" id="UP000041254"/>
    </source>
</evidence>
<protein>
    <recommendedName>
        <fullName evidence="3">[phosphatase 2A protein]-leucine-carboxy methyltransferase</fullName>
        <ecNumber evidence="3">2.1.1.233</ecNumber>
    </recommendedName>
    <alternativeName>
        <fullName evidence="7">[Phosphatase 2A protein]-leucine-carboxy methyltransferase 1</fullName>
    </alternativeName>
</protein>
<evidence type="ECO:0000256" key="7">
    <source>
        <dbReference type="ARBA" id="ARBA00032526"/>
    </source>
</evidence>
<organism evidence="9 10">
    <name type="scientific">Vitrella brassicaformis (strain CCMP3155)</name>
    <dbReference type="NCBI Taxonomy" id="1169540"/>
    <lineage>
        <taxon>Eukaryota</taxon>
        <taxon>Sar</taxon>
        <taxon>Alveolata</taxon>
        <taxon>Colpodellida</taxon>
        <taxon>Vitrellaceae</taxon>
        <taxon>Vitrella</taxon>
    </lineage>
</organism>
<dbReference type="VEuPathDB" id="CryptoDB:Vbra_13901"/>
<dbReference type="PhylomeDB" id="A0A0G4EXJ8"/>
<name>A0A0G4EXJ8_VITBC</name>
<evidence type="ECO:0000256" key="4">
    <source>
        <dbReference type="ARBA" id="ARBA00022603"/>
    </source>
</evidence>
<evidence type="ECO:0000313" key="9">
    <source>
        <dbReference type="EMBL" id="CEM03436.1"/>
    </source>
</evidence>
<dbReference type="EMBL" id="CDMY01000341">
    <property type="protein sequence ID" value="CEM03436.1"/>
    <property type="molecule type" value="Genomic_DNA"/>
</dbReference>